<sequence>NTTHEKVAYTIAVCQIILDSKQDSLMILESIIKYKLSRNLRKLENSEEFSLFDFDKEILSLEESEISEDSEKQNILIVTYLRKVVKILKIF</sequence>
<evidence type="ECO:0000313" key="2">
    <source>
        <dbReference type="Proteomes" id="UP000789860"/>
    </source>
</evidence>
<organism evidence="1 2">
    <name type="scientific">Scutellospora calospora</name>
    <dbReference type="NCBI Taxonomy" id="85575"/>
    <lineage>
        <taxon>Eukaryota</taxon>
        <taxon>Fungi</taxon>
        <taxon>Fungi incertae sedis</taxon>
        <taxon>Mucoromycota</taxon>
        <taxon>Glomeromycotina</taxon>
        <taxon>Glomeromycetes</taxon>
        <taxon>Diversisporales</taxon>
        <taxon>Gigasporaceae</taxon>
        <taxon>Scutellospora</taxon>
    </lineage>
</organism>
<accession>A0ACA9JV10</accession>
<evidence type="ECO:0000313" key="1">
    <source>
        <dbReference type="EMBL" id="CAG8437768.1"/>
    </source>
</evidence>
<protein>
    <submittedName>
        <fullName evidence="1">5037_t:CDS:1</fullName>
    </submittedName>
</protein>
<gene>
    <name evidence="1" type="ORF">SCALOS_LOCUS391</name>
</gene>
<comment type="caution">
    <text evidence="1">The sequence shown here is derived from an EMBL/GenBank/DDBJ whole genome shotgun (WGS) entry which is preliminary data.</text>
</comment>
<dbReference type="EMBL" id="CAJVPM010000186">
    <property type="protein sequence ID" value="CAG8437768.1"/>
    <property type="molecule type" value="Genomic_DNA"/>
</dbReference>
<proteinExistence type="predicted"/>
<feature type="non-terminal residue" evidence="1">
    <location>
        <position position="1"/>
    </location>
</feature>
<keyword evidence="2" id="KW-1185">Reference proteome</keyword>
<name>A0ACA9JV10_9GLOM</name>
<reference evidence="1" key="1">
    <citation type="submission" date="2021-06" db="EMBL/GenBank/DDBJ databases">
        <authorList>
            <person name="Kallberg Y."/>
            <person name="Tangrot J."/>
            <person name="Rosling A."/>
        </authorList>
    </citation>
    <scope>NUCLEOTIDE SEQUENCE</scope>
    <source>
        <strain evidence="1">AU212A</strain>
    </source>
</reference>
<dbReference type="Proteomes" id="UP000789860">
    <property type="component" value="Unassembled WGS sequence"/>
</dbReference>